<accession>A0A401NPP3</accession>
<comment type="subcellular location">
    <subcellularLocation>
        <location evidence="2">Cytoplasm</location>
    </subcellularLocation>
    <subcellularLocation>
        <location evidence="1">Nucleus</location>
    </subcellularLocation>
</comment>
<dbReference type="GO" id="GO:0005737">
    <property type="term" value="C:cytoplasm"/>
    <property type="evidence" value="ECO:0007669"/>
    <property type="project" value="UniProtKB-SubCell"/>
</dbReference>
<keyword evidence="8" id="KW-0914">Notch signaling pathway</keyword>
<dbReference type="GO" id="GO:0045746">
    <property type="term" value="P:negative regulation of Notch signaling pathway"/>
    <property type="evidence" value="ECO:0007669"/>
    <property type="project" value="TreeGrafter"/>
</dbReference>
<dbReference type="STRING" id="75743.A0A401NPP3"/>
<dbReference type="Pfam" id="PF17066">
    <property type="entry name" value="RITA"/>
    <property type="match status" value="1"/>
</dbReference>
<evidence type="ECO:0000256" key="5">
    <source>
        <dbReference type="ARBA" id="ARBA00014447"/>
    </source>
</evidence>
<name>A0A401NPP3_SCYTO</name>
<evidence type="ECO:0000256" key="11">
    <source>
        <dbReference type="ARBA" id="ARBA00031318"/>
    </source>
</evidence>
<evidence type="ECO:0000256" key="9">
    <source>
        <dbReference type="ARBA" id="ARBA00023242"/>
    </source>
</evidence>
<dbReference type="AlphaFoldDB" id="A0A401NPP3"/>
<evidence type="ECO:0000313" key="14">
    <source>
        <dbReference type="Proteomes" id="UP000288216"/>
    </source>
</evidence>
<evidence type="ECO:0000256" key="10">
    <source>
        <dbReference type="ARBA" id="ARBA00024957"/>
    </source>
</evidence>
<dbReference type="OrthoDB" id="10061257at2759"/>
<feature type="region of interest" description="Disordered" evidence="12">
    <location>
        <begin position="256"/>
        <end position="291"/>
    </location>
</feature>
<evidence type="ECO:0000256" key="6">
    <source>
        <dbReference type="ARBA" id="ARBA00022490"/>
    </source>
</evidence>
<evidence type="ECO:0000313" key="13">
    <source>
        <dbReference type="EMBL" id="GCB62812.1"/>
    </source>
</evidence>
<dbReference type="PANTHER" id="PTHR34917">
    <property type="entry name" value="RBPJ-INTERACTING AND TUBULIN-ASSOCIATED PROTEIN 1"/>
    <property type="match status" value="1"/>
</dbReference>
<keyword evidence="6" id="KW-0963">Cytoplasm</keyword>
<evidence type="ECO:0000256" key="2">
    <source>
        <dbReference type="ARBA" id="ARBA00004496"/>
    </source>
</evidence>
<dbReference type="GO" id="GO:0005634">
    <property type="term" value="C:nucleus"/>
    <property type="evidence" value="ECO:0007669"/>
    <property type="project" value="UniProtKB-SubCell"/>
</dbReference>
<feature type="region of interest" description="Disordered" evidence="12">
    <location>
        <begin position="195"/>
        <end position="242"/>
    </location>
</feature>
<feature type="compositionally biased region" description="Polar residues" evidence="12">
    <location>
        <begin position="233"/>
        <end position="242"/>
    </location>
</feature>
<keyword evidence="7" id="KW-0524">Neurogenesis</keyword>
<dbReference type="Proteomes" id="UP000288216">
    <property type="component" value="Unassembled WGS sequence"/>
</dbReference>
<comment type="similarity">
    <text evidence="3">Belongs to the RITA family.</text>
</comment>
<reference evidence="13 14" key="1">
    <citation type="journal article" date="2018" name="Nat. Ecol. Evol.">
        <title>Shark genomes provide insights into elasmobranch evolution and the origin of vertebrates.</title>
        <authorList>
            <person name="Hara Y"/>
            <person name="Yamaguchi K"/>
            <person name="Onimaru K"/>
            <person name="Kadota M"/>
            <person name="Koyanagi M"/>
            <person name="Keeley SD"/>
            <person name="Tatsumi K"/>
            <person name="Tanaka K"/>
            <person name="Motone F"/>
            <person name="Kageyama Y"/>
            <person name="Nozu R"/>
            <person name="Adachi N"/>
            <person name="Nishimura O"/>
            <person name="Nakagawa R"/>
            <person name="Tanegashima C"/>
            <person name="Kiyatake I"/>
            <person name="Matsumoto R"/>
            <person name="Murakumo K"/>
            <person name="Nishida K"/>
            <person name="Terakita A"/>
            <person name="Kuratani S"/>
            <person name="Sato K"/>
            <person name="Hyodo S Kuraku.S."/>
        </authorList>
    </citation>
    <scope>NUCLEOTIDE SEQUENCE [LARGE SCALE GENOMIC DNA]</scope>
</reference>
<dbReference type="EMBL" id="BFAA01003941">
    <property type="protein sequence ID" value="GCB62812.1"/>
    <property type="molecule type" value="Genomic_DNA"/>
</dbReference>
<feature type="compositionally biased region" description="Polar residues" evidence="12">
    <location>
        <begin position="55"/>
        <end position="76"/>
    </location>
</feature>
<dbReference type="GO" id="GO:0051168">
    <property type="term" value="P:nuclear export"/>
    <property type="evidence" value="ECO:0007669"/>
    <property type="project" value="InterPro"/>
</dbReference>
<keyword evidence="14" id="KW-1185">Reference proteome</keyword>
<dbReference type="GO" id="GO:0015631">
    <property type="term" value="F:tubulin binding"/>
    <property type="evidence" value="ECO:0007669"/>
    <property type="project" value="InterPro"/>
</dbReference>
<organism evidence="13 14">
    <name type="scientific">Scyliorhinus torazame</name>
    <name type="common">Cloudy catshark</name>
    <name type="synonym">Catulus torazame</name>
    <dbReference type="NCBI Taxonomy" id="75743"/>
    <lineage>
        <taxon>Eukaryota</taxon>
        <taxon>Metazoa</taxon>
        <taxon>Chordata</taxon>
        <taxon>Craniata</taxon>
        <taxon>Vertebrata</taxon>
        <taxon>Chondrichthyes</taxon>
        <taxon>Elasmobranchii</taxon>
        <taxon>Galeomorphii</taxon>
        <taxon>Galeoidea</taxon>
        <taxon>Carcharhiniformes</taxon>
        <taxon>Scyliorhinidae</taxon>
        <taxon>Scyliorhinus</taxon>
    </lineage>
</organism>
<evidence type="ECO:0000256" key="3">
    <source>
        <dbReference type="ARBA" id="ARBA00010906"/>
    </source>
</evidence>
<dbReference type="InterPro" id="IPR031418">
    <property type="entry name" value="RITA1"/>
</dbReference>
<comment type="subunit">
    <text evidence="4">Interacts with RBPJ/RBPSUH.</text>
</comment>
<comment type="function">
    <text evidence="10">Tubulin-binding protein that acts as a negative regulator of Notch signaling pathway. Shuttles between the cytoplasm and the nucleus and mediates the nuclear export of RBPJ/RBPSUH, thereby preventing the interaction between RBPJ/RBPSUH and NICD product of Notch proteins (Notch intracellular domain), leading to down-regulate Notch-mediated transcription. May play a role in neurogenesis.</text>
</comment>
<sequence>MSGNFAVTDVQPSRVCHKGCSHYRVRAKTSFVDETLFGHSNGLQSSVAEFEPPWGSSSQTGSRQPLFWSPSSQIRPSANGDIGPVPTPSKCGGTPVKKNKYRLKCRKPSYCDESLFGSKQDDPGWEAPWTTQEDKRNIRPLLWTPTVHKISSSESCSHNTQFSSTKGNPVKPPYSVTREPSTDFIAEYRGKADYWKRSNSNNDSANDTPVREPSQSLTRMHSSRKRIAKADSTHNTTRNTEQLQCRPISAFTLLSEPQRYNRQRPGSVSDSVSCSYPKTTDSVTLNPPWKY</sequence>
<feature type="compositionally biased region" description="Polar residues" evidence="12">
    <location>
        <begin position="153"/>
        <end position="167"/>
    </location>
</feature>
<gene>
    <name evidence="13" type="ORF">scyTo_0009585</name>
</gene>
<dbReference type="GO" id="GO:0007219">
    <property type="term" value="P:Notch signaling pathway"/>
    <property type="evidence" value="ECO:0007669"/>
    <property type="project" value="UniProtKB-KW"/>
</dbReference>
<feature type="compositionally biased region" description="Polar residues" evidence="12">
    <location>
        <begin position="258"/>
        <end position="285"/>
    </location>
</feature>
<evidence type="ECO:0000256" key="1">
    <source>
        <dbReference type="ARBA" id="ARBA00004123"/>
    </source>
</evidence>
<feature type="region of interest" description="Disordered" evidence="12">
    <location>
        <begin position="48"/>
        <end position="94"/>
    </location>
</feature>
<dbReference type="PANTHER" id="PTHR34917:SF1">
    <property type="entry name" value="RBPJ-INTERACTING AND TUBULIN-ASSOCIATED PROTEIN 1"/>
    <property type="match status" value="1"/>
</dbReference>
<comment type="caution">
    <text evidence="13">The sequence shown here is derived from an EMBL/GenBank/DDBJ whole genome shotgun (WGS) entry which is preliminary data.</text>
</comment>
<evidence type="ECO:0000256" key="4">
    <source>
        <dbReference type="ARBA" id="ARBA00011667"/>
    </source>
</evidence>
<feature type="region of interest" description="Disordered" evidence="12">
    <location>
        <begin position="153"/>
        <end position="178"/>
    </location>
</feature>
<evidence type="ECO:0000256" key="7">
    <source>
        <dbReference type="ARBA" id="ARBA00022902"/>
    </source>
</evidence>
<dbReference type="OMA" id="WEGPWMA"/>
<keyword evidence="9" id="KW-0539">Nucleus</keyword>
<feature type="compositionally biased region" description="Polar residues" evidence="12">
    <location>
        <begin position="197"/>
        <end position="220"/>
    </location>
</feature>
<protein>
    <recommendedName>
        <fullName evidence="5">RBPJ-interacting and tubulin-associated protein 1</fullName>
    </recommendedName>
    <alternativeName>
        <fullName evidence="11">RBPJ-interacting and tubulin-associated protein</fullName>
    </alternativeName>
</protein>
<dbReference type="GO" id="GO:0007399">
    <property type="term" value="P:nervous system development"/>
    <property type="evidence" value="ECO:0007669"/>
    <property type="project" value="UniProtKB-KW"/>
</dbReference>
<evidence type="ECO:0000256" key="8">
    <source>
        <dbReference type="ARBA" id="ARBA00022976"/>
    </source>
</evidence>
<proteinExistence type="inferred from homology"/>
<evidence type="ECO:0000256" key="12">
    <source>
        <dbReference type="SAM" id="MobiDB-lite"/>
    </source>
</evidence>